<sequence>MMMMALALAATGIQLAQPKGHPERWITDSDYPATAKSRGAVGQTRFRIAVSPEGKPVLCDIVASSGHSDLDQQTCALMMHRSEFSPAKTADGQPVYATFKSRAIWRLPSRPRPAVEQIADLALTVATLPKSVKNPANVLVALLVKADGTIAECKPSENPNDVETVARLGKVACQQAVALLKPPAMLNAQKEPILSVQGFMVSFSTAP</sequence>
<keyword evidence="3" id="KW-1133">Transmembrane helix</keyword>
<accession>A0A437JCM8</accession>
<keyword evidence="2" id="KW-0812">Transmembrane</keyword>
<evidence type="ECO:0000256" key="2">
    <source>
        <dbReference type="ARBA" id="ARBA00022692"/>
    </source>
</evidence>
<dbReference type="Gene3D" id="3.30.1150.10">
    <property type="match status" value="1"/>
</dbReference>
<gene>
    <name evidence="6" type="ORF">ENE74_02440</name>
</gene>
<dbReference type="NCBIfam" id="TIGR01352">
    <property type="entry name" value="tonB_Cterm"/>
    <property type="match status" value="1"/>
</dbReference>
<evidence type="ECO:0000256" key="1">
    <source>
        <dbReference type="ARBA" id="ARBA00004167"/>
    </source>
</evidence>
<keyword evidence="7" id="KW-1185">Reference proteome</keyword>
<dbReference type="GO" id="GO:0055085">
    <property type="term" value="P:transmembrane transport"/>
    <property type="evidence" value="ECO:0007669"/>
    <property type="project" value="InterPro"/>
</dbReference>
<dbReference type="GO" id="GO:0016020">
    <property type="term" value="C:membrane"/>
    <property type="evidence" value="ECO:0007669"/>
    <property type="project" value="UniProtKB-SubCell"/>
</dbReference>
<dbReference type="AlphaFoldDB" id="A0A437JCM8"/>
<keyword evidence="4" id="KW-0472">Membrane</keyword>
<evidence type="ECO:0000259" key="5">
    <source>
        <dbReference type="Pfam" id="PF03544"/>
    </source>
</evidence>
<proteinExistence type="predicted"/>
<reference evidence="6 7" key="1">
    <citation type="submission" date="2019-01" db="EMBL/GenBank/DDBJ databases">
        <authorList>
            <person name="Chen W.-M."/>
        </authorList>
    </citation>
    <scope>NUCLEOTIDE SEQUENCE [LARGE SCALE GENOMIC DNA]</scope>
    <source>
        <strain evidence="6 7">TLA-22</strain>
    </source>
</reference>
<dbReference type="InterPro" id="IPR037682">
    <property type="entry name" value="TonB_C"/>
</dbReference>
<evidence type="ECO:0000313" key="7">
    <source>
        <dbReference type="Proteomes" id="UP000282977"/>
    </source>
</evidence>
<evidence type="ECO:0000256" key="4">
    <source>
        <dbReference type="ARBA" id="ARBA00023136"/>
    </source>
</evidence>
<evidence type="ECO:0000313" key="6">
    <source>
        <dbReference type="EMBL" id="RVT43500.1"/>
    </source>
</evidence>
<evidence type="ECO:0000256" key="3">
    <source>
        <dbReference type="ARBA" id="ARBA00022989"/>
    </source>
</evidence>
<comment type="subcellular location">
    <subcellularLocation>
        <location evidence="1">Membrane</location>
        <topology evidence="1">Single-pass membrane protein</topology>
    </subcellularLocation>
</comment>
<feature type="domain" description="TonB C-terminal" evidence="5">
    <location>
        <begin position="30"/>
        <end position="105"/>
    </location>
</feature>
<dbReference type="Proteomes" id="UP000282977">
    <property type="component" value="Unassembled WGS sequence"/>
</dbReference>
<organism evidence="6 7">
    <name type="scientific">Sphingobium algorifonticola</name>
    <dbReference type="NCBI Taxonomy" id="2008318"/>
    <lineage>
        <taxon>Bacteria</taxon>
        <taxon>Pseudomonadati</taxon>
        <taxon>Pseudomonadota</taxon>
        <taxon>Alphaproteobacteria</taxon>
        <taxon>Sphingomonadales</taxon>
        <taxon>Sphingomonadaceae</taxon>
        <taxon>Sphingobium</taxon>
    </lineage>
</organism>
<dbReference type="OrthoDB" id="7585155at2"/>
<dbReference type="EMBL" id="RZUL01000001">
    <property type="protein sequence ID" value="RVT43500.1"/>
    <property type="molecule type" value="Genomic_DNA"/>
</dbReference>
<dbReference type="Pfam" id="PF03544">
    <property type="entry name" value="TonB_C"/>
    <property type="match status" value="1"/>
</dbReference>
<dbReference type="RefSeq" id="WP_127689039.1">
    <property type="nucleotide sequence ID" value="NZ_RZUL01000001.1"/>
</dbReference>
<name>A0A437JCM8_9SPHN</name>
<dbReference type="InterPro" id="IPR006260">
    <property type="entry name" value="TonB/TolA_C"/>
</dbReference>
<protein>
    <submittedName>
        <fullName evidence="6">TonB family protein</fullName>
    </submittedName>
</protein>
<dbReference type="SUPFAM" id="SSF74653">
    <property type="entry name" value="TolA/TonB C-terminal domain"/>
    <property type="match status" value="1"/>
</dbReference>
<comment type="caution">
    <text evidence="6">The sequence shown here is derived from an EMBL/GenBank/DDBJ whole genome shotgun (WGS) entry which is preliminary data.</text>
</comment>